<sequence length="210" mass="23298">MNLWLSSYFLVVGLFVCSAAPTPEECSQLVSPLSEDIGSKMLGSWNVLACYTQGELFHHILKITESSRLTITNSSDGGVEYSEHNKMKGQCFSSVAHVKIDGDTATVSMLNITSVFHVLSSSDDFLVFNVNSTIGNLDQTLNFMNISLSGVEGTTAHSVYLMGRETRVKDSDLERFKRQASCLGFSREPDFHHDQKKDFCTEAESVKLMF</sequence>
<keyword evidence="4" id="KW-0325">Glycoprotein</keyword>
<evidence type="ECO:0000313" key="6">
    <source>
        <dbReference type="EMBL" id="CAB1421505.1"/>
    </source>
</evidence>
<keyword evidence="2" id="KW-0964">Secreted</keyword>
<keyword evidence="3 5" id="KW-0732">Signal</keyword>
<proteinExistence type="predicted"/>
<dbReference type="AlphaFoldDB" id="A0A9N7TYM0"/>
<evidence type="ECO:0000256" key="2">
    <source>
        <dbReference type="ARBA" id="ARBA00022525"/>
    </source>
</evidence>
<dbReference type="PANTHER" id="PTHR11967">
    <property type="entry name" value="ALPHA-1-ACID GLYCOPROTEIN"/>
    <property type="match status" value="1"/>
</dbReference>
<dbReference type="Gene3D" id="2.40.128.20">
    <property type="match status" value="1"/>
</dbReference>
<protein>
    <submittedName>
        <fullName evidence="6">Uncharacterized protein</fullName>
    </submittedName>
</protein>
<feature type="chain" id="PRO_5040490271" evidence="5">
    <location>
        <begin position="20"/>
        <end position="210"/>
    </location>
</feature>
<dbReference type="SUPFAM" id="SSF50814">
    <property type="entry name" value="Lipocalins"/>
    <property type="match status" value="1"/>
</dbReference>
<evidence type="ECO:0000313" key="7">
    <source>
        <dbReference type="Proteomes" id="UP001153269"/>
    </source>
</evidence>
<dbReference type="PANTHER" id="PTHR11967:SF2">
    <property type="entry name" value="ALPHA-1-ACID GLYCOPROTEIN 1"/>
    <property type="match status" value="1"/>
</dbReference>
<comment type="caution">
    <text evidence="6">The sequence shown here is derived from an EMBL/GenBank/DDBJ whole genome shotgun (WGS) entry which is preliminary data.</text>
</comment>
<name>A0A9N7TYM0_PLEPL</name>
<accession>A0A9N7TYM0</accession>
<comment type="subcellular location">
    <subcellularLocation>
        <location evidence="1">Secreted</location>
    </subcellularLocation>
</comment>
<dbReference type="EMBL" id="CADEAL010000526">
    <property type="protein sequence ID" value="CAB1421505.1"/>
    <property type="molecule type" value="Genomic_DNA"/>
</dbReference>
<feature type="signal peptide" evidence="5">
    <location>
        <begin position="1"/>
        <end position="19"/>
    </location>
</feature>
<evidence type="ECO:0000256" key="4">
    <source>
        <dbReference type="ARBA" id="ARBA00023180"/>
    </source>
</evidence>
<organism evidence="6 7">
    <name type="scientific">Pleuronectes platessa</name>
    <name type="common">European plaice</name>
    <dbReference type="NCBI Taxonomy" id="8262"/>
    <lineage>
        <taxon>Eukaryota</taxon>
        <taxon>Metazoa</taxon>
        <taxon>Chordata</taxon>
        <taxon>Craniata</taxon>
        <taxon>Vertebrata</taxon>
        <taxon>Euteleostomi</taxon>
        <taxon>Actinopterygii</taxon>
        <taxon>Neopterygii</taxon>
        <taxon>Teleostei</taxon>
        <taxon>Neoteleostei</taxon>
        <taxon>Acanthomorphata</taxon>
        <taxon>Carangaria</taxon>
        <taxon>Pleuronectiformes</taxon>
        <taxon>Pleuronectoidei</taxon>
        <taxon>Pleuronectidae</taxon>
        <taxon>Pleuronectes</taxon>
    </lineage>
</organism>
<keyword evidence="7" id="KW-1185">Reference proteome</keyword>
<dbReference type="GO" id="GO:0005576">
    <property type="term" value="C:extracellular region"/>
    <property type="evidence" value="ECO:0007669"/>
    <property type="project" value="UniProtKB-SubCell"/>
</dbReference>
<evidence type="ECO:0000256" key="5">
    <source>
        <dbReference type="SAM" id="SignalP"/>
    </source>
</evidence>
<gene>
    <name evidence="6" type="ORF">PLEPLA_LOCUS9391</name>
</gene>
<dbReference type="Proteomes" id="UP001153269">
    <property type="component" value="Unassembled WGS sequence"/>
</dbReference>
<evidence type="ECO:0000256" key="3">
    <source>
        <dbReference type="ARBA" id="ARBA00022729"/>
    </source>
</evidence>
<evidence type="ECO:0000256" key="1">
    <source>
        <dbReference type="ARBA" id="ARBA00004613"/>
    </source>
</evidence>
<reference evidence="6" key="1">
    <citation type="submission" date="2020-03" db="EMBL/GenBank/DDBJ databases">
        <authorList>
            <person name="Weist P."/>
        </authorList>
    </citation>
    <scope>NUCLEOTIDE SEQUENCE</scope>
</reference>
<dbReference type="InterPro" id="IPR012674">
    <property type="entry name" value="Calycin"/>
</dbReference>